<evidence type="ECO:0000313" key="1">
    <source>
        <dbReference type="EMBL" id="JAU33811.1"/>
    </source>
</evidence>
<gene>
    <name evidence="1" type="ORF">LC_TR15390_c0_g1_i1_g.52314</name>
</gene>
<dbReference type="AlphaFoldDB" id="A0A1J3EP50"/>
<name>A0A1J3EP50_NOCCA</name>
<dbReference type="EMBL" id="GEVK01019021">
    <property type="protein sequence ID" value="JAU33811.1"/>
    <property type="molecule type" value="Transcribed_RNA"/>
</dbReference>
<organism evidence="1">
    <name type="scientific">Noccaea caerulescens</name>
    <name type="common">Alpine penny-cress</name>
    <name type="synonym">Thlaspi caerulescens</name>
    <dbReference type="NCBI Taxonomy" id="107243"/>
    <lineage>
        <taxon>Eukaryota</taxon>
        <taxon>Viridiplantae</taxon>
        <taxon>Streptophyta</taxon>
        <taxon>Embryophyta</taxon>
        <taxon>Tracheophyta</taxon>
        <taxon>Spermatophyta</taxon>
        <taxon>Magnoliopsida</taxon>
        <taxon>eudicotyledons</taxon>
        <taxon>Gunneridae</taxon>
        <taxon>Pentapetalae</taxon>
        <taxon>rosids</taxon>
        <taxon>malvids</taxon>
        <taxon>Brassicales</taxon>
        <taxon>Brassicaceae</taxon>
        <taxon>Coluteocarpeae</taxon>
        <taxon>Noccaea</taxon>
    </lineage>
</organism>
<protein>
    <submittedName>
        <fullName evidence="1">Uncharacterized protein</fullName>
    </submittedName>
</protein>
<accession>A0A1J3EP50</accession>
<proteinExistence type="predicted"/>
<reference evidence="1" key="1">
    <citation type="submission" date="2016-07" db="EMBL/GenBank/DDBJ databases">
        <title>De novo transcriptome assembly of four accessions of the metal hyperaccumulator plant Noccaea caerulescens.</title>
        <authorList>
            <person name="Blande D."/>
            <person name="Halimaa P."/>
            <person name="Tervahauta A.I."/>
            <person name="Aarts M.G."/>
            <person name="Karenlampi S.O."/>
        </authorList>
    </citation>
    <scope>NUCLEOTIDE SEQUENCE</scope>
</reference>
<sequence>MQYCKKEEQACVNDRRCIMVLDECDTQCNVNFTCWNACLARRGNKNASDYFKCIVDHECYKSMKAATALAIADPQQCIEEKCPNQWAACQKDSKCVPALQDCEKKCGTKESCWALCLPGKGSQAAIDVAKCAQANGCVGMIPSTAIVIATPQQCIEQKCHDQLGACAKDAKCFAALQDCEKECGNSTTCYSTCLAKKGNTNASALWKCIIDNDCLNAVEVTAVATFGDIQQCVEQKCPNQWAACQKDSKCVPALQDCEKKCGTKSSCWTLCLPTKGSQAAIDVAKCAQANGCVGIIPSIVSMSQ</sequence>